<feature type="compositionally biased region" description="Polar residues" evidence="1">
    <location>
        <begin position="511"/>
        <end position="521"/>
    </location>
</feature>
<dbReference type="SUPFAM" id="SSF49879">
    <property type="entry name" value="SMAD/FHA domain"/>
    <property type="match status" value="1"/>
</dbReference>
<organism evidence="2 3">
    <name type="scientific">Pichia membranifaciens NRRL Y-2026</name>
    <dbReference type="NCBI Taxonomy" id="763406"/>
    <lineage>
        <taxon>Eukaryota</taxon>
        <taxon>Fungi</taxon>
        <taxon>Dikarya</taxon>
        <taxon>Ascomycota</taxon>
        <taxon>Saccharomycotina</taxon>
        <taxon>Pichiomycetes</taxon>
        <taxon>Pichiales</taxon>
        <taxon>Pichiaceae</taxon>
        <taxon>Pichia</taxon>
    </lineage>
</organism>
<dbReference type="Proteomes" id="UP000094455">
    <property type="component" value="Unassembled WGS sequence"/>
</dbReference>
<evidence type="ECO:0000313" key="3">
    <source>
        <dbReference type="Proteomes" id="UP000094455"/>
    </source>
</evidence>
<dbReference type="EMBL" id="KV454009">
    <property type="protein sequence ID" value="ODQ44094.1"/>
    <property type="molecule type" value="Genomic_DNA"/>
</dbReference>
<sequence length="521" mass="58536">MWIVDVQLPLDNTDLASTGTRSIPLKKGVTYKLGRSDDCDIPLNLRKVSRLQTEMVVLDDRRLRLMNKGHATWVYGSGKELKGGCNDSLTLAKNTVLKLRSSDWKFEFFRVGDLKVSAMLKAKIQNIDFIQVSPELKQLESVLINGTVERIKHPDAWAKKLSSRDWETTGGLADCLIPEVEHSKTVINLDDEIPEDEVAKEKKGDSMAKTTTTNKKDIGIVDIKPFPLQLSNREAKRSRKSQLEKMFDEMDDLDDLETYTSQSTQKNKVSQIPSVSTNISIATPPKTSSTTGSTLNTVSKDLSKLNLKRSATPEETNVPSKKSRVTSSKSLSPNPTPSNAHLAEVFKRTKQMKMDKISEDEKLLHTLQGRNNDSSVVKIKKFQVNFQGGSNPKVYSNFRMAYGSDPRWENRLNYSKFAKTTTGSEYNPIMDSTIKTVKFKTSNYKSNELQVNLNQHDDIIPELDSMFGDGSAAAPPSEQFPSRKRRRETTLFVDSDDEGSQAIDAHESFRDTVTSHNNKFP</sequence>
<dbReference type="OrthoDB" id="3996665at2759"/>
<dbReference type="AlphaFoldDB" id="A0A1E3ND97"/>
<accession>A0A1E3ND97</accession>
<protein>
    <recommendedName>
        <fullName evidence="4">FHA domain-containing protein</fullName>
    </recommendedName>
</protein>
<dbReference type="Gene3D" id="2.60.200.20">
    <property type="match status" value="1"/>
</dbReference>
<feature type="region of interest" description="Disordered" evidence="1">
    <location>
        <begin position="279"/>
        <end position="340"/>
    </location>
</feature>
<keyword evidence="3" id="KW-1185">Reference proteome</keyword>
<reference evidence="2 3" key="1">
    <citation type="journal article" date="2016" name="Proc. Natl. Acad. Sci. U.S.A.">
        <title>Comparative genomics of biotechnologically important yeasts.</title>
        <authorList>
            <person name="Riley R."/>
            <person name="Haridas S."/>
            <person name="Wolfe K.H."/>
            <person name="Lopes M.R."/>
            <person name="Hittinger C.T."/>
            <person name="Goeker M."/>
            <person name="Salamov A.A."/>
            <person name="Wisecaver J.H."/>
            <person name="Long T.M."/>
            <person name="Calvey C.H."/>
            <person name="Aerts A.L."/>
            <person name="Barry K.W."/>
            <person name="Choi C."/>
            <person name="Clum A."/>
            <person name="Coughlan A.Y."/>
            <person name="Deshpande S."/>
            <person name="Douglass A.P."/>
            <person name="Hanson S.J."/>
            <person name="Klenk H.-P."/>
            <person name="LaButti K.M."/>
            <person name="Lapidus A."/>
            <person name="Lindquist E.A."/>
            <person name="Lipzen A.M."/>
            <person name="Meier-Kolthoff J.P."/>
            <person name="Ohm R.A."/>
            <person name="Otillar R.P."/>
            <person name="Pangilinan J.L."/>
            <person name="Peng Y."/>
            <person name="Rokas A."/>
            <person name="Rosa C.A."/>
            <person name="Scheuner C."/>
            <person name="Sibirny A.A."/>
            <person name="Slot J.C."/>
            <person name="Stielow J.B."/>
            <person name="Sun H."/>
            <person name="Kurtzman C.P."/>
            <person name="Blackwell M."/>
            <person name="Grigoriev I.V."/>
            <person name="Jeffries T.W."/>
        </authorList>
    </citation>
    <scope>NUCLEOTIDE SEQUENCE [LARGE SCALE GENOMIC DNA]</scope>
    <source>
        <strain evidence="2 3">NRRL Y-2026</strain>
    </source>
</reference>
<evidence type="ECO:0008006" key="4">
    <source>
        <dbReference type="Google" id="ProtNLM"/>
    </source>
</evidence>
<proteinExistence type="predicted"/>
<dbReference type="STRING" id="763406.A0A1E3ND97"/>
<feature type="region of interest" description="Disordered" evidence="1">
    <location>
        <begin position="468"/>
        <end position="521"/>
    </location>
</feature>
<gene>
    <name evidence="2" type="ORF">PICMEDRAFT_79843</name>
</gene>
<dbReference type="GeneID" id="30181660"/>
<dbReference type="RefSeq" id="XP_019015207.1">
    <property type="nucleotide sequence ID" value="XM_019164973.1"/>
</dbReference>
<dbReference type="CDD" id="cd00060">
    <property type="entry name" value="FHA"/>
    <property type="match status" value="1"/>
</dbReference>
<evidence type="ECO:0000256" key="1">
    <source>
        <dbReference type="SAM" id="MobiDB-lite"/>
    </source>
</evidence>
<feature type="compositionally biased region" description="Polar residues" evidence="1">
    <location>
        <begin position="313"/>
        <end position="339"/>
    </location>
</feature>
<evidence type="ECO:0000313" key="2">
    <source>
        <dbReference type="EMBL" id="ODQ44094.1"/>
    </source>
</evidence>
<name>A0A1E3ND97_9ASCO</name>
<dbReference type="InterPro" id="IPR008984">
    <property type="entry name" value="SMAD_FHA_dom_sf"/>
</dbReference>